<accession>A0A255GD61</accession>
<keyword evidence="8" id="KW-1185">Reference proteome</keyword>
<dbReference type="GO" id="GO:0022625">
    <property type="term" value="C:cytosolic large ribosomal subunit"/>
    <property type="evidence" value="ECO:0007669"/>
    <property type="project" value="TreeGrafter"/>
</dbReference>
<evidence type="ECO:0000256" key="1">
    <source>
        <dbReference type="ARBA" id="ARBA00008777"/>
    </source>
</evidence>
<dbReference type="NCBIfam" id="TIGR00059">
    <property type="entry name" value="L17"/>
    <property type="match status" value="1"/>
</dbReference>
<dbReference type="Pfam" id="PF01196">
    <property type="entry name" value="Ribosomal_L17"/>
    <property type="match status" value="1"/>
</dbReference>
<dbReference type="InterPro" id="IPR000456">
    <property type="entry name" value="Ribosomal_bL17"/>
</dbReference>
<dbReference type="InterPro" id="IPR036373">
    <property type="entry name" value="Ribosomal_bL17_sf"/>
</dbReference>
<gene>
    <name evidence="4" type="primary">rplQ</name>
    <name evidence="7" type="ORF">CGZ94_10380</name>
</gene>
<evidence type="ECO:0000313" key="7">
    <source>
        <dbReference type="EMBL" id="OYO13382.1"/>
    </source>
</evidence>
<dbReference type="FunFam" id="3.90.1030.10:FF:000001">
    <property type="entry name" value="50S ribosomal protein L17"/>
    <property type="match status" value="1"/>
</dbReference>
<dbReference type="GO" id="GO:0006412">
    <property type="term" value="P:translation"/>
    <property type="evidence" value="ECO:0007669"/>
    <property type="project" value="UniProtKB-UniRule"/>
</dbReference>
<name>A0A255GD61_9ACTN</name>
<feature type="region of interest" description="Disordered" evidence="6">
    <location>
        <begin position="208"/>
        <end position="238"/>
    </location>
</feature>
<dbReference type="HAMAP" id="MF_01368">
    <property type="entry name" value="Ribosomal_bL17"/>
    <property type="match status" value="1"/>
</dbReference>
<proteinExistence type="inferred from homology"/>
<comment type="caution">
    <text evidence="7">The sequence shown here is derived from an EMBL/GenBank/DDBJ whole genome shotgun (WGS) entry which is preliminary data.</text>
</comment>
<comment type="similarity">
    <text evidence="1 4 5">Belongs to the bacterial ribosomal protein bL17 family.</text>
</comment>
<dbReference type="OrthoDB" id="9809073at2"/>
<evidence type="ECO:0000256" key="6">
    <source>
        <dbReference type="SAM" id="MobiDB-lite"/>
    </source>
</evidence>
<evidence type="ECO:0000256" key="4">
    <source>
        <dbReference type="HAMAP-Rule" id="MF_01368"/>
    </source>
</evidence>
<sequence>MPKPTKGPRLGGSPAHERIILDNLASQLFEHGRITTTEARAKRVRPLAEKLITKAKRGDLHARRLAATHIRDKGVLHILFAEIAPAVADREGGYTRITKVGPRKGDNAPMAIIEVITDPVSAKAPKKSAAKPAKVADTKAEEKAAVDTEAGEAQADGSYKGDNPPAGYDIKGNEDSMKFHTPESPWYDRTVAEVWFNSAEAAEKAGFVNAVKDKDDDDKAEAKDSDEAKAEAKDSDEA</sequence>
<dbReference type="Proteomes" id="UP000215896">
    <property type="component" value="Unassembled WGS sequence"/>
</dbReference>
<keyword evidence="3 4" id="KW-0687">Ribonucleoprotein</keyword>
<feature type="compositionally biased region" description="Basic and acidic residues" evidence="6">
    <location>
        <begin position="220"/>
        <end position="238"/>
    </location>
</feature>
<feature type="region of interest" description="Disordered" evidence="6">
    <location>
        <begin position="143"/>
        <end position="177"/>
    </location>
</feature>
<dbReference type="AlphaFoldDB" id="A0A255GD61"/>
<dbReference type="InterPro" id="IPR047859">
    <property type="entry name" value="Ribosomal_bL17_CS"/>
</dbReference>
<protein>
    <recommendedName>
        <fullName evidence="4">Large ribosomal subunit protein bL17</fullName>
    </recommendedName>
</protein>
<dbReference type="GO" id="GO:0003735">
    <property type="term" value="F:structural constituent of ribosome"/>
    <property type="evidence" value="ECO:0007669"/>
    <property type="project" value="InterPro"/>
</dbReference>
<dbReference type="PROSITE" id="PS01167">
    <property type="entry name" value="RIBOSOMAL_L17"/>
    <property type="match status" value="1"/>
</dbReference>
<dbReference type="PANTHER" id="PTHR14413">
    <property type="entry name" value="RIBOSOMAL PROTEIN L17"/>
    <property type="match status" value="1"/>
</dbReference>
<dbReference type="PANTHER" id="PTHR14413:SF16">
    <property type="entry name" value="LARGE RIBOSOMAL SUBUNIT PROTEIN BL17M"/>
    <property type="match status" value="1"/>
</dbReference>
<evidence type="ECO:0000256" key="2">
    <source>
        <dbReference type="ARBA" id="ARBA00022980"/>
    </source>
</evidence>
<evidence type="ECO:0000256" key="3">
    <source>
        <dbReference type="ARBA" id="ARBA00023274"/>
    </source>
</evidence>
<organism evidence="7 8">
    <name type="scientific">Enemella evansiae</name>
    <dbReference type="NCBI Taxonomy" id="2016499"/>
    <lineage>
        <taxon>Bacteria</taxon>
        <taxon>Bacillati</taxon>
        <taxon>Actinomycetota</taxon>
        <taxon>Actinomycetes</taxon>
        <taxon>Propionibacteriales</taxon>
        <taxon>Propionibacteriaceae</taxon>
        <taxon>Enemella</taxon>
    </lineage>
</organism>
<reference evidence="7 8" key="1">
    <citation type="submission" date="2017-07" db="EMBL/GenBank/DDBJ databases">
        <title>Draft whole genome sequences of clinical Proprionibacteriaceae strains.</title>
        <authorList>
            <person name="Bernier A.-M."/>
            <person name="Bernard K."/>
            <person name="Domingo M.-C."/>
        </authorList>
    </citation>
    <scope>NUCLEOTIDE SEQUENCE [LARGE SCALE GENOMIC DNA]</scope>
    <source>
        <strain evidence="7 8">NML 030167</strain>
    </source>
</reference>
<dbReference type="EMBL" id="NMVO01000013">
    <property type="protein sequence ID" value="OYO13382.1"/>
    <property type="molecule type" value="Genomic_DNA"/>
</dbReference>
<comment type="subunit">
    <text evidence="4">Part of the 50S ribosomal subunit. Contacts protein L32.</text>
</comment>
<evidence type="ECO:0000313" key="8">
    <source>
        <dbReference type="Proteomes" id="UP000215896"/>
    </source>
</evidence>
<dbReference type="SUPFAM" id="SSF64263">
    <property type="entry name" value="Prokaryotic ribosomal protein L17"/>
    <property type="match status" value="1"/>
</dbReference>
<dbReference type="Gene3D" id="3.90.1030.10">
    <property type="entry name" value="Ribosomal protein L17"/>
    <property type="match status" value="1"/>
</dbReference>
<keyword evidence="2 4" id="KW-0689">Ribosomal protein</keyword>
<evidence type="ECO:0000256" key="5">
    <source>
        <dbReference type="RuleBase" id="RU000660"/>
    </source>
</evidence>